<feature type="region of interest" description="Disordered" evidence="1">
    <location>
        <begin position="193"/>
        <end position="223"/>
    </location>
</feature>
<keyword evidence="3" id="KW-1185">Reference proteome</keyword>
<comment type="caution">
    <text evidence="2">The sequence shown here is derived from an EMBL/GenBank/DDBJ whole genome shotgun (WGS) entry which is preliminary data.</text>
</comment>
<dbReference type="EMBL" id="JBEHCU010006774">
    <property type="protein sequence ID" value="KAL1396255.1"/>
    <property type="molecule type" value="Genomic_DNA"/>
</dbReference>
<dbReference type="AlphaFoldDB" id="A0ABD1D9E7"/>
<evidence type="ECO:0000313" key="3">
    <source>
        <dbReference type="Proteomes" id="UP001562425"/>
    </source>
</evidence>
<reference evidence="2 3" key="1">
    <citation type="submission" date="2024-05" db="EMBL/GenBank/DDBJ databases">
        <title>Culex pipiens pipiens assembly and annotation.</title>
        <authorList>
            <person name="Alout H."/>
            <person name="Durand T."/>
        </authorList>
    </citation>
    <scope>NUCLEOTIDE SEQUENCE [LARGE SCALE GENOMIC DNA]</scope>
    <source>
        <strain evidence="2">HA-2024</strain>
        <tissue evidence="2">Whole body</tissue>
    </source>
</reference>
<feature type="compositionally biased region" description="Polar residues" evidence="1">
    <location>
        <begin position="205"/>
        <end position="223"/>
    </location>
</feature>
<evidence type="ECO:0000313" key="2">
    <source>
        <dbReference type="EMBL" id="KAL1396255.1"/>
    </source>
</evidence>
<gene>
    <name evidence="2" type="ORF">pipiens_010655</name>
</gene>
<protein>
    <submittedName>
        <fullName evidence="2">Uncharacterized protein</fullName>
    </submittedName>
</protein>
<organism evidence="2 3">
    <name type="scientific">Culex pipiens pipiens</name>
    <name type="common">Northern house mosquito</name>
    <dbReference type="NCBI Taxonomy" id="38569"/>
    <lineage>
        <taxon>Eukaryota</taxon>
        <taxon>Metazoa</taxon>
        <taxon>Ecdysozoa</taxon>
        <taxon>Arthropoda</taxon>
        <taxon>Hexapoda</taxon>
        <taxon>Insecta</taxon>
        <taxon>Pterygota</taxon>
        <taxon>Neoptera</taxon>
        <taxon>Endopterygota</taxon>
        <taxon>Diptera</taxon>
        <taxon>Nematocera</taxon>
        <taxon>Culicoidea</taxon>
        <taxon>Culicidae</taxon>
        <taxon>Culicinae</taxon>
        <taxon>Culicini</taxon>
        <taxon>Culex</taxon>
        <taxon>Culex</taxon>
    </lineage>
</organism>
<name>A0ABD1D9E7_CULPP</name>
<dbReference type="Proteomes" id="UP001562425">
    <property type="component" value="Unassembled WGS sequence"/>
</dbReference>
<accession>A0ABD1D9E7</accession>
<sequence>MQNDAFSNIDFENNQLGGTTRRIALLKEHIVDRKNQIRLSYRVIGTDGEHVSENFSAGKQVSPGLENGVQPVAELRITVDRVKEGSKVGLEYEYDELPLPTRGRSLTNCATYRTTRAADSVPARPATPRSTANDWPTTSSYGVLQHLPPVPLLKNPAQTIHLRRFQLQAAVMIINIDRSSWIDWSSCNTRRAGTNFPRNGDRAQSFHTDQPGRTSSTKFPQGSTRVTSFNKFRQRGRAQGYPQRINFTTS</sequence>
<proteinExistence type="predicted"/>
<evidence type="ECO:0000256" key="1">
    <source>
        <dbReference type="SAM" id="MobiDB-lite"/>
    </source>
</evidence>